<evidence type="ECO:0000256" key="9">
    <source>
        <dbReference type="ARBA" id="ARBA00023242"/>
    </source>
</evidence>
<feature type="transmembrane region" description="Helical" evidence="11">
    <location>
        <begin position="421"/>
        <end position="449"/>
    </location>
</feature>
<feature type="transmembrane region" description="Helical" evidence="11">
    <location>
        <begin position="243"/>
        <end position="263"/>
    </location>
</feature>
<dbReference type="Pfam" id="PF00999">
    <property type="entry name" value="Na_H_Exchanger"/>
    <property type="match status" value="1"/>
</dbReference>
<feature type="domain" description="Cation/H+ exchanger transmembrane" evidence="12">
    <location>
        <begin position="197"/>
        <end position="576"/>
    </location>
</feature>
<evidence type="ECO:0000256" key="6">
    <source>
        <dbReference type="ARBA" id="ARBA00022989"/>
    </source>
</evidence>
<dbReference type="InterPro" id="IPR001748">
    <property type="entry name" value="BUD31"/>
</dbReference>
<feature type="transmembrane region" description="Helical" evidence="11">
    <location>
        <begin position="375"/>
        <end position="400"/>
    </location>
</feature>
<accession>A0A284R1F6</accession>
<keyword evidence="6 11" id="KW-1133">Transmembrane helix</keyword>
<feature type="transmembrane region" description="Helical" evidence="11">
    <location>
        <begin position="344"/>
        <end position="369"/>
    </location>
</feature>
<name>A0A284R1F6_ARMOS</name>
<feature type="transmembrane region" description="Helical" evidence="11">
    <location>
        <begin position="275"/>
        <end position="298"/>
    </location>
</feature>
<evidence type="ECO:0000256" key="2">
    <source>
        <dbReference type="ARBA" id="ARBA00004141"/>
    </source>
</evidence>
<comment type="similarity">
    <text evidence="3">Belongs to the BUD31 (G10) family.</text>
</comment>
<dbReference type="GO" id="GO:1902600">
    <property type="term" value="P:proton transmembrane transport"/>
    <property type="evidence" value="ECO:0007669"/>
    <property type="project" value="InterPro"/>
</dbReference>
<feature type="transmembrane region" description="Helical" evidence="11">
    <location>
        <begin position="181"/>
        <end position="203"/>
    </location>
</feature>
<evidence type="ECO:0000256" key="11">
    <source>
        <dbReference type="SAM" id="Phobius"/>
    </source>
</evidence>
<dbReference type="InterPro" id="IPR050794">
    <property type="entry name" value="CPA2_transporter"/>
</dbReference>
<dbReference type="Pfam" id="PF01125">
    <property type="entry name" value="BUD31"/>
    <property type="match status" value="1"/>
</dbReference>
<evidence type="ECO:0000256" key="8">
    <source>
        <dbReference type="ARBA" id="ARBA00023136"/>
    </source>
</evidence>
<keyword evidence="5 11" id="KW-0812">Transmembrane</keyword>
<dbReference type="AlphaFoldDB" id="A0A284R1F6"/>
<gene>
    <name evidence="13" type="ORF">ARMOST_05877</name>
</gene>
<feature type="transmembrane region" description="Helical" evidence="11">
    <location>
        <begin position="210"/>
        <end position="231"/>
    </location>
</feature>
<protein>
    <submittedName>
        <fullName evidence="13">Related to KHA1-Putative K+/H+ antiporter</fullName>
    </submittedName>
</protein>
<dbReference type="GO" id="GO:0005634">
    <property type="term" value="C:nucleus"/>
    <property type="evidence" value="ECO:0007669"/>
    <property type="project" value="UniProtKB-SubCell"/>
</dbReference>
<feature type="transmembrane region" description="Helical" evidence="11">
    <location>
        <begin position="558"/>
        <end position="580"/>
    </location>
</feature>
<dbReference type="InterPro" id="IPR038770">
    <property type="entry name" value="Na+/solute_symporter_sf"/>
</dbReference>
<organism evidence="13 14">
    <name type="scientific">Armillaria ostoyae</name>
    <name type="common">Armillaria root rot fungus</name>
    <dbReference type="NCBI Taxonomy" id="47428"/>
    <lineage>
        <taxon>Eukaryota</taxon>
        <taxon>Fungi</taxon>
        <taxon>Dikarya</taxon>
        <taxon>Basidiomycota</taxon>
        <taxon>Agaricomycotina</taxon>
        <taxon>Agaricomycetes</taxon>
        <taxon>Agaricomycetidae</taxon>
        <taxon>Agaricales</taxon>
        <taxon>Marasmiineae</taxon>
        <taxon>Physalacriaceae</taxon>
        <taxon>Armillaria</taxon>
    </lineage>
</organism>
<keyword evidence="8 11" id="KW-0472">Membrane</keyword>
<evidence type="ECO:0000256" key="5">
    <source>
        <dbReference type="ARBA" id="ARBA00022692"/>
    </source>
</evidence>
<feature type="transmembrane region" description="Helical" evidence="11">
    <location>
        <begin position="310"/>
        <end position="332"/>
    </location>
</feature>
<reference evidence="14" key="1">
    <citation type="journal article" date="2017" name="Nat. Ecol. Evol.">
        <title>Genome expansion and lineage-specific genetic innovations in the forest pathogenic fungi Armillaria.</title>
        <authorList>
            <person name="Sipos G."/>
            <person name="Prasanna A.N."/>
            <person name="Walter M.C."/>
            <person name="O'Connor E."/>
            <person name="Balint B."/>
            <person name="Krizsan K."/>
            <person name="Kiss B."/>
            <person name="Hess J."/>
            <person name="Varga T."/>
            <person name="Slot J."/>
            <person name="Riley R."/>
            <person name="Boka B."/>
            <person name="Rigling D."/>
            <person name="Barry K."/>
            <person name="Lee J."/>
            <person name="Mihaltcheva S."/>
            <person name="LaButti K."/>
            <person name="Lipzen A."/>
            <person name="Waldron R."/>
            <person name="Moloney N.M."/>
            <person name="Sperisen C."/>
            <person name="Kredics L."/>
            <person name="Vagvoelgyi C."/>
            <person name="Patrignani A."/>
            <person name="Fitzpatrick D."/>
            <person name="Nagy I."/>
            <person name="Doyle S."/>
            <person name="Anderson J.B."/>
            <person name="Grigoriev I.V."/>
            <person name="Gueldener U."/>
            <person name="Muensterkoetter M."/>
            <person name="Nagy L.G."/>
        </authorList>
    </citation>
    <scope>NUCLEOTIDE SEQUENCE [LARGE SCALE GENOMIC DNA]</scope>
    <source>
        <strain evidence="14">C18/9</strain>
    </source>
</reference>
<evidence type="ECO:0000256" key="7">
    <source>
        <dbReference type="ARBA" id="ARBA00023065"/>
    </source>
</evidence>
<dbReference type="GO" id="GO:0016020">
    <property type="term" value="C:membrane"/>
    <property type="evidence" value="ECO:0007669"/>
    <property type="project" value="UniProtKB-SubCell"/>
</dbReference>
<dbReference type="PANTHER" id="PTHR32468:SF0">
    <property type="entry name" value="K(+)_H(+) ANTIPORTER 1"/>
    <property type="match status" value="1"/>
</dbReference>
<evidence type="ECO:0000313" key="14">
    <source>
        <dbReference type="Proteomes" id="UP000219338"/>
    </source>
</evidence>
<keyword evidence="4" id="KW-0813">Transport</keyword>
<keyword evidence="9" id="KW-0539">Nucleus</keyword>
<dbReference type="Gene3D" id="1.20.1530.20">
    <property type="match status" value="1"/>
</dbReference>
<dbReference type="PRINTS" id="PR00322">
    <property type="entry name" value="G10"/>
</dbReference>
<dbReference type="Proteomes" id="UP000219338">
    <property type="component" value="Unassembled WGS sequence"/>
</dbReference>
<evidence type="ECO:0000256" key="1">
    <source>
        <dbReference type="ARBA" id="ARBA00004123"/>
    </source>
</evidence>
<keyword evidence="10" id="KW-0175">Coiled coil</keyword>
<feature type="transmembrane region" description="Helical" evidence="11">
    <location>
        <begin position="529"/>
        <end position="552"/>
    </location>
</feature>
<keyword evidence="14" id="KW-1185">Reference proteome</keyword>
<dbReference type="PANTHER" id="PTHR32468">
    <property type="entry name" value="CATION/H + ANTIPORTER"/>
    <property type="match status" value="1"/>
</dbReference>
<evidence type="ECO:0000256" key="10">
    <source>
        <dbReference type="SAM" id="Coils"/>
    </source>
</evidence>
<evidence type="ECO:0000313" key="13">
    <source>
        <dbReference type="EMBL" id="SJL02546.1"/>
    </source>
</evidence>
<dbReference type="EMBL" id="FUEG01000003">
    <property type="protein sequence ID" value="SJL02546.1"/>
    <property type="molecule type" value="Genomic_DNA"/>
</dbReference>
<dbReference type="STRING" id="47428.A0A284R1F6"/>
<dbReference type="InterPro" id="IPR006153">
    <property type="entry name" value="Cation/H_exchanger_TM"/>
</dbReference>
<keyword evidence="7" id="KW-0406">Ion transport</keyword>
<feature type="transmembrane region" description="Helical" evidence="11">
    <location>
        <begin position="494"/>
        <end position="517"/>
    </location>
</feature>
<comment type="subcellular location">
    <subcellularLocation>
        <location evidence="2">Membrane</location>
        <topology evidence="2">Multi-pass membrane protein</topology>
    </subcellularLocation>
    <subcellularLocation>
        <location evidence="1">Nucleus</location>
    </subcellularLocation>
</comment>
<feature type="coiled-coil region" evidence="10">
    <location>
        <begin position="16"/>
        <end position="43"/>
    </location>
</feature>
<dbReference type="OMA" id="QRVCIIF"/>
<evidence type="ECO:0000256" key="4">
    <source>
        <dbReference type="ARBA" id="ARBA00022448"/>
    </source>
</evidence>
<evidence type="ECO:0000256" key="3">
    <source>
        <dbReference type="ARBA" id="ARBA00005287"/>
    </source>
</evidence>
<dbReference type="OrthoDB" id="2687058at2759"/>
<sequence>MPKIRTTRTKKPPEGYEEIEAVLDDYAKKMRDAENETHEGKRRAESLWPIMRISHTRSRYIYELYYKREAISKELYDWLLKEGYADANLIAKWKKTGYEKLCCIRCIQTRGPRSYNNQTETRSTLAEVFHFYPHHLLWRAMGEFSRRTLEVARSLVGRAASGQGGVFSGDNPSEYNLNDPIRLWVIQLVIIISMTQFLALIFSRIRQPRVIAEVIGGVLLGPTVMGRIPGFKNAIFPDAGMPSLNLTANIGLVLFLFLVGLEIDTRLIKRNIKAAVSVSVAGLLLPLGLGAALGVGVYREFINPSVNFGYFVLFTAVAVGITAFPVLCRILTELKLLDTTVGTVTLSAGVGNDVVGWILLALTVALVNASSGLTALWVLLTSVGYVIFLMFPVKWAYVWLCRRTGSLEQGSPTTLTMTVTLLIVFISAFFTDIIGVHAIFGGFLAGLIVPHENGFAISLVEKLEDLVTILFLPLYFAYSGLRTNLGLLDNGITWGYTILICVVAFTSKFFACGAAAFANGFNWREAGAIGSLMSCKGLVELIVLNVGLQAGVLDTRTFSMFVVHAIILTFITTPLVLLFYPSRFRIRASGVRDVAKPGGGIEAGLPRKSSSDDGVRTRFAVVLDKIEQLPAVMTLSQLLQPYSASTDTFVPSSDEKGSSLIERSPSPLPQMSIDALRLIELTSRTSAVMQSTGSESLLQSDSIVSIFRTFGRLNRLVVSAVLSVTPYDEFPTAISNHVIGCDSQMVILPWSRGPGAITVSSDDNGKTGGARNPFDGVFQRSYTQDQTSSVVYSEFIRKVFLSCPTDVALFVDRGLSHGPNQQLILPFFGGPDDRLALQFLVQLCGNSGVKGTVVWITKTDNTLTPTSTIGDDVKKLSDDAGRTGTVHLTVAAADTMYGYQNTQTKLASDTADNLIWNKYTSTPLSGHTPAIASALSRITFTTQEAHEPLHAVLDLVNAGRGGTNAIVVMGRSRRMAVESHKKELAKIVADKGGSIGSSVAKTLGDVGAALVADGARASLLVVQAAIATS</sequence>
<proteinExistence type="inferred from homology"/>
<evidence type="ECO:0000259" key="12">
    <source>
        <dbReference type="Pfam" id="PF00999"/>
    </source>
</evidence>
<dbReference type="GO" id="GO:0015297">
    <property type="term" value="F:antiporter activity"/>
    <property type="evidence" value="ECO:0007669"/>
    <property type="project" value="InterPro"/>
</dbReference>